<dbReference type="OrthoDB" id="9798539at2"/>
<dbReference type="RefSeq" id="WP_083907471.1">
    <property type="nucleotide sequence ID" value="NZ_CP065725.1"/>
</dbReference>
<reference evidence="3 4" key="1">
    <citation type="submission" date="2018-06" db="EMBL/GenBank/DDBJ databases">
        <authorList>
            <consortium name="Pathogen Informatics"/>
            <person name="Doyle S."/>
        </authorList>
    </citation>
    <scope>NUCLEOTIDE SEQUENCE [LARGE SCALE GENOMIC DNA]</scope>
    <source>
        <strain evidence="3 4">NCTC11997</strain>
    </source>
</reference>
<evidence type="ECO:0000313" key="4">
    <source>
        <dbReference type="Proteomes" id="UP000254603"/>
    </source>
</evidence>
<reference evidence="2 5" key="2">
    <citation type="submission" date="2020-12" db="EMBL/GenBank/DDBJ databases">
        <title>FDA dAtabase for Regulatory Grade micrObial Sequences (FDA-ARGOS): Supporting development and validation of Infectious Disease Dx tests.</title>
        <authorList>
            <person name="Sproer C."/>
            <person name="Gronow S."/>
            <person name="Severitt S."/>
            <person name="Schroder I."/>
            <person name="Tallon L."/>
            <person name="Sadzewicz L."/>
            <person name="Zhao X."/>
            <person name="Boylan J."/>
            <person name="Ott S."/>
            <person name="Bowen H."/>
            <person name="Vavikolanu K."/>
            <person name="Mehta A."/>
            <person name="Aluvathingal J."/>
            <person name="Nadendla S."/>
            <person name="Lowell S."/>
            <person name="Myers T."/>
            <person name="Yan Y."/>
            <person name="Sichtig H."/>
        </authorList>
    </citation>
    <scope>NUCLEOTIDE SEQUENCE [LARGE SCALE GENOMIC DNA]</scope>
    <source>
        <strain evidence="2 5">FDAARGOS_872</strain>
    </source>
</reference>
<dbReference type="Pfam" id="PF13449">
    <property type="entry name" value="Phytase-like"/>
    <property type="match status" value="1"/>
</dbReference>
<keyword evidence="5" id="KW-1185">Reference proteome</keyword>
<evidence type="ECO:0000313" key="3">
    <source>
        <dbReference type="EMBL" id="SUA54502.1"/>
    </source>
</evidence>
<name>A0A378XEW4_9BURK</name>
<protein>
    <submittedName>
        <fullName evidence="2">Esterase-like activity of phytase family protein</fullName>
    </submittedName>
</protein>
<dbReference type="InterPro" id="IPR027372">
    <property type="entry name" value="Phytase-like_dom"/>
</dbReference>
<dbReference type="Proteomes" id="UP000254603">
    <property type="component" value="Unassembled WGS sequence"/>
</dbReference>
<gene>
    <name evidence="2" type="ORF">I6G29_07325</name>
    <name evidence="3" type="ORF">NCTC11997_01527</name>
</gene>
<sequence>MRLLASCCAATYSCAFLPSLRFIGEQQLAHQLQYKDSTVGGLSGIDYDVDTDTWILVSDERFSHNAARFYTATRQGEFISELDLHPMFSMHTDRELGPRDNLSFEGLRFSQNKQSE</sequence>
<dbReference type="EMBL" id="UGSB01000001">
    <property type="protein sequence ID" value="SUA54502.1"/>
    <property type="molecule type" value="Genomic_DNA"/>
</dbReference>
<dbReference type="AlphaFoldDB" id="A0A378XEW4"/>
<feature type="domain" description="Phytase-like" evidence="1">
    <location>
        <begin position="38"/>
        <end position="74"/>
    </location>
</feature>
<accession>A0A378XEW4</accession>
<evidence type="ECO:0000313" key="5">
    <source>
        <dbReference type="Proteomes" id="UP000594903"/>
    </source>
</evidence>
<dbReference type="EMBL" id="CP065725">
    <property type="protein sequence ID" value="QPT39017.1"/>
    <property type="molecule type" value="Genomic_DNA"/>
</dbReference>
<dbReference type="Proteomes" id="UP000594903">
    <property type="component" value="Chromosome"/>
</dbReference>
<proteinExistence type="predicted"/>
<evidence type="ECO:0000259" key="1">
    <source>
        <dbReference type="Pfam" id="PF13449"/>
    </source>
</evidence>
<dbReference type="STRING" id="1122619.GCA_000373745_01092"/>
<organism evidence="3 4">
    <name type="scientific">Oligella ureolytica</name>
    <dbReference type="NCBI Taxonomy" id="90244"/>
    <lineage>
        <taxon>Bacteria</taxon>
        <taxon>Pseudomonadati</taxon>
        <taxon>Pseudomonadota</taxon>
        <taxon>Betaproteobacteria</taxon>
        <taxon>Burkholderiales</taxon>
        <taxon>Alcaligenaceae</taxon>
        <taxon>Oligella</taxon>
    </lineage>
</organism>
<evidence type="ECO:0000313" key="2">
    <source>
        <dbReference type="EMBL" id="QPT39017.1"/>
    </source>
</evidence>